<proteinExistence type="predicted"/>
<sequence>RSGTALAGGGAISALQYSAGDQYNIRVQVTGTSPTTVKVKVWKVGTTEPSSWRYTATDSTAALQAAGSVGLRAYTGASAAGTISTSWSNFAVDEVD</sequence>
<organism evidence="1">
    <name type="scientific">uncultured Cellulomonas sp</name>
    <dbReference type="NCBI Taxonomy" id="189682"/>
    <lineage>
        <taxon>Bacteria</taxon>
        <taxon>Bacillati</taxon>
        <taxon>Actinomycetota</taxon>
        <taxon>Actinomycetes</taxon>
        <taxon>Micrococcales</taxon>
        <taxon>Cellulomonadaceae</taxon>
        <taxon>Cellulomonas</taxon>
        <taxon>environmental samples</taxon>
    </lineage>
</organism>
<name>A0A060BVL0_9CELL</name>
<evidence type="ECO:0000313" key="1">
    <source>
        <dbReference type="EMBL" id="AIA86969.1"/>
    </source>
</evidence>
<dbReference type="AlphaFoldDB" id="A0A060BVL0"/>
<accession>A0A060BVL0</accession>
<protein>
    <submittedName>
        <fullName evidence="1">CAZy families GH105 protein</fullName>
    </submittedName>
</protein>
<dbReference type="EMBL" id="KF119701">
    <property type="protein sequence ID" value="AIA86969.1"/>
    <property type="molecule type" value="Genomic_DNA"/>
</dbReference>
<feature type="non-terminal residue" evidence="1">
    <location>
        <position position="1"/>
    </location>
</feature>
<reference evidence="1" key="1">
    <citation type="journal article" date="2013" name="Environ. Microbiol.">
        <title>Seasonally variable intestinal metagenomes of the red palm weevil (Rhynchophorus ferrugineus).</title>
        <authorList>
            <person name="Jia S."/>
            <person name="Zhang X."/>
            <person name="Zhang G."/>
            <person name="Yin A."/>
            <person name="Zhang S."/>
            <person name="Li F."/>
            <person name="Wang L."/>
            <person name="Zhao D."/>
            <person name="Yun Q."/>
            <person name="Tala"/>
            <person name="Wang J."/>
            <person name="Sun G."/>
            <person name="Baabdullah M."/>
            <person name="Yu X."/>
            <person name="Hu S."/>
            <person name="Al-Mssallem I.S."/>
            <person name="Yu J."/>
        </authorList>
    </citation>
    <scope>NUCLEOTIDE SEQUENCE</scope>
</reference>